<feature type="compositionally biased region" description="Low complexity" evidence="5">
    <location>
        <begin position="473"/>
        <end position="516"/>
    </location>
</feature>
<dbReference type="SMART" id="SM00228">
    <property type="entry name" value="PDZ"/>
    <property type="match status" value="10"/>
</dbReference>
<feature type="domain" description="PDZ" evidence="7">
    <location>
        <begin position="1648"/>
        <end position="1720"/>
    </location>
</feature>
<feature type="compositionally biased region" description="Basic and acidic residues" evidence="5">
    <location>
        <begin position="1563"/>
        <end position="1572"/>
    </location>
</feature>
<dbReference type="CDD" id="cd06667">
    <property type="entry name" value="PDZ2_MUPP1-like"/>
    <property type="match status" value="1"/>
</dbReference>
<feature type="domain" description="PDZ" evidence="7">
    <location>
        <begin position="1264"/>
        <end position="1342"/>
    </location>
</feature>
<dbReference type="PROSITE" id="PS50053">
    <property type="entry name" value="UBIQUITIN_2"/>
    <property type="match status" value="1"/>
</dbReference>
<dbReference type="InterPro" id="IPR029071">
    <property type="entry name" value="Ubiquitin-like_domsf"/>
</dbReference>
<feature type="domain" description="PDZ" evidence="7">
    <location>
        <begin position="845"/>
        <end position="925"/>
    </location>
</feature>
<dbReference type="InterPro" id="IPR051342">
    <property type="entry name" value="PDZ_scaffold"/>
</dbReference>
<dbReference type="PROSITE" id="PS50106">
    <property type="entry name" value="PDZ"/>
    <property type="match status" value="10"/>
</dbReference>
<evidence type="ECO:0008006" key="10">
    <source>
        <dbReference type="Google" id="ProtNLM"/>
    </source>
</evidence>
<dbReference type="InterPro" id="IPR036034">
    <property type="entry name" value="PDZ_sf"/>
</dbReference>
<dbReference type="Gene3D" id="3.10.20.90">
    <property type="entry name" value="Phosphatidylinositol 3-kinase Catalytic Subunit, Chain A, domain 1"/>
    <property type="match status" value="1"/>
</dbReference>
<feature type="compositionally biased region" description="Low complexity" evidence="5">
    <location>
        <begin position="195"/>
        <end position="215"/>
    </location>
</feature>
<dbReference type="Gene3D" id="2.30.42.10">
    <property type="match status" value="10"/>
</dbReference>
<feature type="domain" description="PDZ" evidence="7">
    <location>
        <begin position="732"/>
        <end position="819"/>
    </location>
</feature>
<gene>
    <name evidence="8" type="ORF">DSTB1V02_LOCUS10652</name>
</gene>
<dbReference type="FunFam" id="3.10.20.90:FF:000095">
    <property type="entry name" value="Ubiquilin 4"/>
    <property type="match status" value="1"/>
</dbReference>
<comment type="subcellular location">
    <subcellularLocation>
        <location evidence="1">Membrane</location>
    </subcellularLocation>
</comment>
<sequence>MVTQFRVAVGATPEDIGFDETSFIFFLLGMGTLDAAAGMQSTPGHFFHCGHGAGSSTPNVIERSIYPTTPAEERESSASARQRRSRLVPATYDPDVIATERPPRDPRTDSKCEDVEKISVTVKTHKEKHVVEIAENASIDQFKDEVAKKFGAKKEQLCLIFAGKILKDQDTLSSYGIKDGLAIHLVIKSGTQTRSNQPASSSEAPSQSQQSQGPLPFGLGILGNMGLGGLENLGHGTGNFMEMQQRMQRDILSNPEMLQQVMDNPLVQSLMNNPEYLRGYNALRRMYTDIQEPMLNAAQEQFGRNPFASLVGNSGSSPAETSSQEGPNSGTENREPLPNPWAPPSNPSSGGGGSSSRSPPGLGGMFNTPGMQSLMQQMAENPQLMQNMLSAPYTQHMFQELAANPDLASRIISSNPMFSGNPELQEQMRTMMPQLMNQMMNPEVTSMMSNPQALQAILQIQQGMDQLRQHAPGLLGSLGPSLPRMPGTTSATTTTAPTTSTTTSTTSTAPATSPSSNDAFTQYMAQMISTLALQQGLGNQSQPPEQRYRAQLEQLAAMGFVNREANIQEKNKEGDREWEWTMPLTEEARSAVGVLHRIQAIVDGDVKDPKVSGQMTKDLGILYSILQCPVFTDLLKIEDSLTELSEQILTHPSLLPEDFHISKDGSLTLRLPEEPDISDHLSVGLVNKEYSSSDQESDVSSQDVVETSQYPMGDEIHEQVSDYVSPGKDVFYIDLYKPEGSNLGFSLVGLKSDQRGELGIYVQEVQPNGIAAEDGRMREGDQILAVDGQPLHSQMSHQQAIRILQNAQGKVSLVVARMTRSRPSTPHRKTPEYPLISSEYAQVEVVDLVNKGQGLGFGIVGGESTGVIIKTILPGGVADQDGRLQSGDHLLCIGEIYLNGLTSEQVASVLRHAGSHVRLVVARPFEIASQCASFHTPIVPSRILADSKELEKYLLINKLRKEREWESEELSAEEYPSDVESCPEVEMFDVHLNKDSQGLGITIAGYVCEKEGLSGIFVKSVNPGSAAAASGKIQVNDQIVEVDGNSLSGYSNHQAVELLRHTGSMVHLRLARFLRGPKFEQLQMAIAATQPSRIKDRDLSAIKAKWQTLMGPEYEVLVSEILKHDESGGLGISLEGTVDVENGREVRPHHYIRSVLPGGPVGRCEVFESGDELLEVNGKKLLGLNHRDVVFILKEVSSPVIMVCARMLPSALADSHPQPKLLVKAKSDGSIASPPPDKSSPSLLKARSMEPLTGLAMWSDSIVYVDLHKGERGLGFSILDYQNPLDPDKTVVLIRSLVPGGVAQQDGQIIPGDRLMSVNKNDVSNASLDAAVQALKGAPKGIVRLGIAKPLQVSEQDFSITSSQANLLPASGGGRRNPSGLDEGCKCVVSRSLVLEDDRHERGHAEEEAPSEMTTQTGQPGIQRGVMVKSVPKCEDAKPHLLPAWGPRRWVYIDRAANASLGIRITGGSVATLESSAEPVKGIFVRKILPGGLVAQNGQLQVGDRILEVNGHDLRDASFEEAVEVIRAAEGSLSLLVQGLEAPGCMMRFQHGSDGGQHLSPRRMSEDCRSEAESSVTIDTESEEPDEDDTLDEDSNVQVKTRIDRRSAANVRLPKDERHADSLEEDEFGYTPRKIQMKYAHLDGELLVVEVPKNGRSLGISLAGNKDRSKMSVLIAGLNPKGCAFQTGRLVVGDEILEANGIVLRGRSHLNASAIIKQLGTPYIKFIVLRKPGLDDLAVQPLKSYPMVRDYNIGADLSNFPSSRNVTLYKGNQGIGIMIIEGRHAELGQGIFISDIQDGSMAQQMGLCVGDMILSVNEESLLGVDYDDAVRILRNVEGRLVMRVCNPSDAASSRQPSPRPVSPCLAPVEDEKPDGRRRTPTPIPTIQAPDSNPSACPIVSEWETLIEINKEAHPLGISIVGGVNSPLRYILVNEIFSGSAAERDGRLRPGDVILEVCRENLRNATYEEAKFALANAQIQNRVQLLIYREKLENVYQEFEVNLMRKKEKGLGLTLSGLKGGKKVFICDVMEGSVASVAGELMRGDEIKAAGGRDLTCLGPEQVAIVLKTFSGPLPLTVRRLKKPKYSSAV</sequence>
<dbReference type="CDD" id="cd01808">
    <property type="entry name" value="Ubl_PLICs"/>
    <property type="match status" value="1"/>
</dbReference>
<dbReference type="SUPFAM" id="SSF54236">
    <property type="entry name" value="Ubiquitin-like"/>
    <property type="match status" value="1"/>
</dbReference>
<dbReference type="Gene3D" id="1.10.287.650">
    <property type="entry name" value="L27 domain"/>
    <property type="match status" value="1"/>
</dbReference>
<dbReference type="CDD" id="cd06669">
    <property type="entry name" value="PDZ5_MUPP1-like"/>
    <property type="match status" value="1"/>
</dbReference>
<dbReference type="Gene3D" id="1.10.8.10">
    <property type="entry name" value="DNA helicase RuvA subunit, C-terminal domain"/>
    <property type="match status" value="1"/>
</dbReference>
<feature type="domain" description="PDZ" evidence="7">
    <location>
        <begin position="1905"/>
        <end position="1976"/>
    </location>
</feature>
<feature type="compositionally biased region" description="Basic and acidic residues" evidence="5">
    <location>
        <begin position="1398"/>
        <end position="1407"/>
    </location>
</feature>
<dbReference type="SMART" id="SM00213">
    <property type="entry name" value="UBQ"/>
    <property type="match status" value="1"/>
</dbReference>
<feature type="compositionally biased region" description="Polar residues" evidence="5">
    <location>
        <begin position="311"/>
        <end position="331"/>
    </location>
</feature>
<keyword evidence="3" id="KW-0677">Repeat</keyword>
<dbReference type="FunFam" id="2.30.42.10:FF:000070">
    <property type="entry name" value="Multiple PDZ domain protein"/>
    <property type="match status" value="1"/>
</dbReference>
<feature type="region of interest" description="Disordered" evidence="5">
    <location>
        <begin position="1225"/>
        <end position="1244"/>
    </location>
</feature>
<dbReference type="GO" id="GO:0016020">
    <property type="term" value="C:membrane"/>
    <property type="evidence" value="ECO:0007669"/>
    <property type="project" value="UniProtKB-SubCell"/>
</dbReference>
<proteinExistence type="predicted"/>
<keyword evidence="4" id="KW-0472">Membrane</keyword>
<dbReference type="OrthoDB" id="438726at2759"/>
<feature type="domain" description="PDZ" evidence="7">
    <location>
        <begin position="1765"/>
        <end position="1848"/>
    </location>
</feature>
<dbReference type="Proteomes" id="UP000677054">
    <property type="component" value="Unassembled WGS sequence"/>
</dbReference>
<dbReference type="Gene3D" id="1.10.260.100">
    <property type="match status" value="1"/>
</dbReference>
<feature type="region of interest" description="Disordered" evidence="5">
    <location>
        <begin position="192"/>
        <end position="215"/>
    </location>
</feature>
<evidence type="ECO:0000256" key="5">
    <source>
        <dbReference type="SAM" id="MobiDB-lite"/>
    </source>
</evidence>
<accession>A0A7R9AB37</accession>
<feature type="region of interest" description="Disordered" evidence="5">
    <location>
        <begin position="1551"/>
        <end position="1597"/>
    </location>
</feature>
<evidence type="ECO:0000256" key="1">
    <source>
        <dbReference type="ARBA" id="ARBA00004370"/>
    </source>
</evidence>
<dbReference type="CDD" id="cd23064">
    <property type="entry name" value="PDZ3_INAD-like"/>
    <property type="match status" value="1"/>
</dbReference>
<dbReference type="EMBL" id="LR902645">
    <property type="protein sequence ID" value="CAD7250883.1"/>
    <property type="molecule type" value="Genomic_DNA"/>
</dbReference>
<dbReference type="Pfam" id="PF23195">
    <property type="entry name" value="UBQLN1"/>
    <property type="match status" value="1"/>
</dbReference>
<evidence type="ECO:0000256" key="4">
    <source>
        <dbReference type="ARBA" id="ARBA00023136"/>
    </source>
</evidence>
<dbReference type="EMBL" id="CAJPEV010003128">
    <property type="protein sequence ID" value="CAG0899012.1"/>
    <property type="molecule type" value="Genomic_DNA"/>
</dbReference>
<feature type="domain" description="Ubiquitin-like" evidence="6">
    <location>
        <begin position="118"/>
        <end position="188"/>
    </location>
</feature>
<keyword evidence="2" id="KW-0597">Phosphoprotein</keyword>
<dbReference type="Pfam" id="PF00595">
    <property type="entry name" value="PDZ"/>
    <property type="match status" value="10"/>
</dbReference>
<feature type="compositionally biased region" description="Pro residues" evidence="5">
    <location>
        <begin position="337"/>
        <end position="346"/>
    </location>
</feature>
<dbReference type="CDD" id="cd06791">
    <property type="entry name" value="PDZ3_MUPP1-like"/>
    <property type="match status" value="1"/>
</dbReference>
<protein>
    <recommendedName>
        <fullName evidence="10">Multiple PDZ domain protein</fullName>
    </recommendedName>
</protein>
<organism evidence="8">
    <name type="scientific">Darwinula stevensoni</name>
    <dbReference type="NCBI Taxonomy" id="69355"/>
    <lineage>
        <taxon>Eukaryota</taxon>
        <taxon>Metazoa</taxon>
        <taxon>Ecdysozoa</taxon>
        <taxon>Arthropoda</taxon>
        <taxon>Crustacea</taxon>
        <taxon>Oligostraca</taxon>
        <taxon>Ostracoda</taxon>
        <taxon>Podocopa</taxon>
        <taxon>Podocopida</taxon>
        <taxon>Darwinulocopina</taxon>
        <taxon>Darwinuloidea</taxon>
        <taxon>Darwinulidae</taxon>
        <taxon>Darwinula</taxon>
    </lineage>
</organism>
<feature type="region of interest" description="Disordered" evidence="5">
    <location>
        <begin position="1848"/>
        <end position="1892"/>
    </location>
</feature>
<feature type="domain" description="PDZ" evidence="7">
    <location>
        <begin position="1450"/>
        <end position="1541"/>
    </location>
</feature>
<evidence type="ECO:0000313" key="9">
    <source>
        <dbReference type="Proteomes" id="UP000677054"/>
    </source>
</evidence>
<dbReference type="InterPro" id="IPR006636">
    <property type="entry name" value="STI1_HS-bd"/>
</dbReference>
<feature type="region of interest" description="Disordered" evidence="5">
    <location>
        <begin position="306"/>
        <end position="370"/>
    </location>
</feature>
<dbReference type="InterPro" id="IPR000626">
    <property type="entry name" value="Ubiquitin-like_dom"/>
</dbReference>
<dbReference type="PANTHER" id="PTHR19964">
    <property type="entry name" value="MULTIPLE PDZ DOMAIN PROTEIN"/>
    <property type="match status" value="1"/>
</dbReference>
<dbReference type="Pfam" id="PF00240">
    <property type="entry name" value="ubiquitin"/>
    <property type="match status" value="1"/>
</dbReference>
<dbReference type="CDD" id="cd06668">
    <property type="entry name" value="PDZ4_MUPP1-like"/>
    <property type="match status" value="1"/>
</dbReference>
<dbReference type="PANTHER" id="PTHR19964:SF92">
    <property type="entry name" value="PATJ HOMOLOG"/>
    <property type="match status" value="1"/>
</dbReference>
<keyword evidence="9" id="KW-1185">Reference proteome</keyword>
<evidence type="ECO:0000256" key="3">
    <source>
        <dbReference type="ARBA" id="ARBA00022737"/>
    </source>
</evidence>
<feature type="domain" description="PDZ" evidence="7">
    <location>
        <begin position="1118"/>
        <end position="1208"/>
    </location>
</feature>
<dbReference type="SMART" id="SM00727">
    <property type="entry name" value="STI1"/>
    <property type="match status" value="3"/>
</dbReference>
<feature type="domain" description="PDZ" evidence="7">
    <location>
        <begin position="989"/>
        <end position="1074"/>
    </location>
</feature>
<dbReference type="FunFam" id="1.10.260.100:FF:000003">
    <property type="entry name" value="Ubiquilin 1"/>
    <property type="match status" value="1"/>
</dbReference>
<dbReference type="CDD" id="cd06689">
    <property type="entry name" value="PDZ1_MUPP1-like"/>
    <property type="match status" value="1"/>
</dbReference>
<feature type="region of interest" description="Disordered" evidence="5">
    <location>
        <begin position="473"/>
        <end position="517"/>
    </location>
</feature>
<feature type="domain" description="PDZ" evidence="7">
    <location>
        <begin position="1999"/>
        <end position="2081"/>
    </location>
</feature>
<evidence type="ECO:0000313" key="8">
    <source>
        <dbReference type="EMBL" id="CAD7250883.1"/>
    </source>
</evidence>
<evidence type="ECO:0000259" key="7">
    <source>
        <dbReference type="PROSITE" id="PS50106"/>
    </source>
</evidence>
<evidence type="ECO:0000259" key="6">
    <source>
        <dbReference type="PROSITE" id="PS50053"/>
    </source>
</evidence>
<dbReference type="InterPro" id="IPR001478">
    <property type="entry name" value="PDZ"/>
</dbReference>
<evidence type="ECO:0000256" key="2">
    <source>
        <dbReference type="ARBA" id="ARBA00022553"/>
    </source>
</evidence>
<reference evidence="8" key="1">
    <citation type="submission" date="2020-11" db="EMBL/GenBank/DDBJ databases">
        <authorList>
            <person name="Tran Van P."/>
        </authorList>
    </citation>
    <scope>NUCLEOTIDE SEQUENCE</scope>
</reference>
<name>A0A7R9AB37_9CRUS</name>
<feature type="region of interest" description="Disordered" evidence="5">
    <location>
        <begin position="1398"/>
        <end position="1419"/>
    </location>
</feature>
<feature type="compositionally biased region" description="Acidic residues" evidence="5">
    <location>
        <begin position="1580"/>
        <end position="1595"/>
    </location>
</feature>
<dbReference type="SUPFAM" id="SSF50156">
    <property type="entry name" value="PDZ domain-like"/>
    <property type="match status" value="10"/>
</dbReference>